<gene>
    <name evidence="2" type="ORF">AAG570_002483</name>
</gene>
<sequence length="124" mass="14273">MFYKNKKQETAEIHRLKRRRPRDLPAETSATAVANPSHNVRNSRYCDDELPAPPSPPPQVIVKDEDQTDRIIAETVQQHFNHTSPPTKSSKNETTHASTYRFLAQCTKLISFVSDEHYAIVRWS</sequence>
<comment type="caution">
    <text evidence="2">The sequence shown here is derived from an EMBL/GenBank/DDBJ whole genome shotgun (WGS) entry which is preliminary data.</text>
</comment>
<evidence type="ECO:0000313" key="3">
    <source>
        <dbReference type="Proteomes" id="UP001558652"/>
    </source>
</evidence>
<dbReference type="AlphaFoldDB" id="A0ABD0YQF3"/>
<evidence type="ECO:0000313" key="2">
    <source>
        <dbReference type="EMBL" id="KAL1123403.1"/>
    </source>
</evidence>
<evidence type="ECO:0000256" key="1">
    <source>
        <dbReference type="SAM" id="MobiDB-lite"/>
    </source>
</evidence>
<feature type="region of interest" description="Disordered" evidence="1">
    <location>
        <begin position="1"/>
        <end position="41"/>
    </location>
</feature>
<organism evidence="2 3">
    <name type="scientific">Ranatra chinensis</name>
    <dbReference type="NCBI Taxonomy" id="642074"/>
    <lineage>
        <taxon>Eukaryota</taxon>
        <taxon>Metazoa</taxon>
        <taxon>Ecdysozoa</taxon>
        <taxon>Arthropoda</taxon>
        <taxon>Hexapoda</taxon>
        <taxon>Insecta</taxon>
        <taxon>Pterygota</taxon>
        <taxon>Neoptera</taxon>
        <taxon>Paraneoptera</taxon>
        <taxon>Hemiptera</taxon>
        <taxon>Heteroptera</taxon>
        <taxon>Panheteroptera</taxon>
        <taxon>Nepomorpha</taxon>
        <taxon>Nepidae</taxon>
        <taxon>Ranatrinae</taxon>
        <taxon>Ranatra</taxon>
    </lineage>
</organism>
<dbReference type="Proteomes" id="UP001558652">
    <property type="component" value="Unassembled WGS sequence"/>
</dbReference>
<feature type="compositionally biased region" description="Polar residues" evidence="1">
    <location>
        <begin position="28"/>
        <end position="41"/>
    </location>
</feature>
<accession>A0ABD0YQF3</accession>
<keyword evidence="3" id="KW-1185">Reference proteome</keyword>
<protein>
    <submittedName>
        <fullName evidence="2">Uncharacterized protein</fullName>
    </submittedName>
</protein>
<feature type="compositionally biased region" description="Basic and acidic residues" evidence="1">
    <location>
        <begin position="1"/>
        <end position="14"/>
    </location>
</feature>
<dbReference type="EMBL" id="JBFDAA010000012">
    <property type="protein sequence ID" value="KAL1123403.1"/>
    <property type="molecule type" value="Genomic_DNA"/>
</dbReference>
<proteinExistence type="predicted"/>
<reference evidence="2 3" key="1">
    <citation type="submission" date="2024-07" db="EMBL/GenBank/DDBJ databases">
        <title>Chromosome-level genome assembly of the water stick insect Ranatra chinensis (Heteroptera: Nepidae).</title>
        <authorList>
            <person name="Liu X."/>
        </authorList>
    </citation>
    <scope>NUCLEOTIDE SEQUENCE [LARGE SCALE GENOMIC DNA]</scope>
    <source>
        <strain evidence="2">Cailab_2021Rc</strain>
        <tissue evidence="2">Muscle</tissue>
    </source>
</reference>
<name>A0ABD0YQF3_9HEMI</name>